<proteinExistence type="predicted"/>
<evidence type="ECO:0000313" key="1">
    <source>
        <dbReference type="EMBL" id="KAI3357372.1"/>
    </source>
</evidence>
<reference evidence="1" key="1">
    <citation type="submission" date="2022-04" db="EMBL/GenBank/DDBJ databases">
        <title>Jade perch genome.</title>
        <authorList>
            <person name="Chao B."/>
        </authorList>
    </citation>
    <scope>NUCLEOTIDE SEQUENCE</scope>
    <source>
        <strain evidence="1">CB-2022</strain>
    </source>
</reference>
<sequence length="1520" mass="173723">MDTLIVPGVQLSPVKAFDQVVETRAEKREHLRGRNNVTSCRSPTREFDTRQIKNELKEKRHQEFLRRRSVSPEPGSVKKKRSPRPFSMRHYSSFSKSEKLHSNIPNTPTSNGRPLILKPNSSINDGPSTNEWALLWSEQVTPMRQEKGHARTQASTSTSAMKELNQHRTKSTDKRENSVNAQKTSTKTLTRTENIHQIFSVQTENIRQKKIMRDTSGQTESGLVTVKESDIQRLADYLQEALWREETLKKKLAALQESTTNLLNSSNKMWTARCSEDLLRNKIKTLEAQLQVCLQKFPKDGVKKLVLQMEKQKLVYEEKAMVAVQKATQEKTEALSNAETLKEALITAKAESVRWQSLYEELKLTSAQLRENQHLNNEQLQQLQNQVELLRARETELRNEGVLLRQEKQELEYNVCLLKEDNRILREELQHLRGKTLRPQNGSTESQDFEMQGPLMSEEAEPRLPVRRDSQVEEQLRQTQEKLLRKERECEELQTELHAMEHECQSSQARLSQCRDELRQLSNHRRRPESCVAVSHPPHTDLQPLSFTHIYLHVPQNTPRVIEEMNLCWSRVSVRVKLKEVRDSKGEAIQALVKGLNRFDKSNSYSYVESERLGRKTYKEQYVYIYRNNVLEVKEHYQYPKREGDGTNETDVFSRQPFIVRFHSPTTLVKDFVLIGQHTCPKNAMKEIDELYNVFKGIYKKWKTDNVMILGDLNAGCSYVTIKGWRAVRLRSDPSFRWLIGDEQDTTVRQKTHCAYDRIIVHGREIISCIVPGSAKPFNFKENFHLTEEEALEMEQRLTDLLSDALSETSVPSHPDGDFEFENLQFDERFEDKTICHEDLPTKEDGALLQEATGQTAVLSSMETKDVYMAENAEEQDDDDEDFQGVGVMRMGITPEEDYTSSDGDSEQGSAVSGEDEEDEGEDTGAGEEAGDLLMSVCCSDEFCDGNKEDRIFAEGQPLVPEGAENPQVRNEEQGESESDEEVAYLDRVPERGRTQMMMKGDGIEEDEQEREEEQQKDLSDLECESMKIEQEEKFLTRHFKQEVENPYIDGPAKGSLESPEISTPKLQDLFAEVDSEKYVEKMRDFSGEEHQEAGESFAEYPSDFSSCEYVEDGGKNQESKHQSYASACSADSGSVEKQNIHLERAAAWMVRAEATDEEGDEYLYSRDLEADADKFRSLDVEIGAKDGGDIEIVEHVLARSDDGVETDESHGYSSSDDEAQVKGSDEELSGNMHLQELEENEQPGETHSGSCALFARWSSSDSHNRADPTDLFRDWDRDVLTDILLSEDLLTTEDTDNAVTSLSDVTQSPAEDVNSYSVVQTGDTKVTSPSNQGSLDDSFFFNSELEASGVHELGKLGDDEYEDERNWEQEQERIKAFYDFYDDNDEENGREGRQIKVQFCIDHLSQVIHYESDSSDRDSLSSSTDREEDLSSAETSEELKEPVETTQMQSSRDPPNTEPPETVPYLMSNQSNTQICTRKQKCVNMLKVVLTMGVVILTGLLMFWLVTDQAGWVDHASFF</sequence>
<evidence type="ECO:0000313" key="2">
    <source>
        <dbReference type="Proteomes" id="UP000831701"/>
    </source>
</evidence>
<protein>
    <submittedName>
        <fullName evidence="1">Uncharacterized protein</fullName>
    </submittedName>
</protein>
<keyword evidence="2" id="KW-1185">Reference proteome</keyword>
<gene>
    <name evidence="1" type="ORF">L3Q82_015804</name>
</gene>
<dbReference type="EMBL" id="CM041549">
    <property type="protein sequence ID" value="KAI3357372.1"/>
    <property type="molecule type" value="Genomic_DNA"/>
</dbReference>
<accession>A0ACB8VNV7</accession>
<dbReference type="Proteomes" id="UP000831701">
    <property type="component" value="Chromosome 19"/>
</dbReference>
<comment type="caution">
    <text evidence="1">The sequence shown here is derived from an EMBL/GenBank/DDBJ whole genome shotgun (WGS) entry which is preliminary data.</text>
</comment>
<organism evidence="1 2">
    <name type="scientific">Scortum barcoo</name>
    <name type="common">barcoo grunter</name>
    <dbReference type="NCBI Taxonomy" id="214431"/>
    <lineage>
        <taxon>Eukaryota</taxon>
        <taxon>Metazoa</taxon>
        <taxon>Chordata</taxon>
        <taxon>Craniata</taxon>
        <taxon>Vertebrata</taxon>
        <taxon>Euteleostomi</taxon>
        <taxon>Actinopterygii</taxon>
        <taxon>Neopterygii</taxon>
        <taxon>Teleostei</taxon>
        <taxon>Neoteleostei</taxon>
        <taxon>Acanthomorphata</taxon>
        <taxon>Eupercaria</taxon>
        <taxon>Centrarchiformes</taxon>
        <taxon>Terapontoidei</taxon>
        <taxon>Terapontidae</taxon>
        <taxon>Scortum</taxon>
    </lineage>
</organism>
<name>A0ACB8VNV7_9TELE</name>